<dbReference type="PANTHER" id="PTHR31579:SF39">
    <property type="entry name" value="OS01G0973600 PROTEIN"/>
    <property type="match status" value="1"/>
</dbReference>
<dbReference type="NCBIfam" id="TIGR01615">
    <property type="entry name" value="A_thal_3542"/>
    <property type="match status" value="1"/>
</dbReference>
<dbReference type="Pfam" id="PF04720">
    <property type="entry name" value="PDDEXK_6"/>
    <property type="match status" value="1"/>
</dbReference>
<feature type="compositionally biased region" description="Basic residues" evidence="1">
    <location>
        <begin position="375"/>
        <end position="391"/>
    </location>
</feature>
<dbReference type="Proteomes" id="UP000822688">
    <property type="component" value="Chromosome 3"/>
</dbReference>
<dbReference type="EMBL" id="CM026423">
    <property type="protein sequence ID" value="KAG0581832.1"/>
    <property type="molecule type" value="Genomic_DNA"/>
</dbReference>
<comment type="caution">
    <text evidence="2">The sequence shown here is derived from an EMBL/GenBank/DDBJ whole genome shotgun (WGS) entry which is preliminary data.</text>
</comment>
<proteinExistence type="predicted"/>
<evidence type="ECO:0000313" key="3">
    <source>
        <dbReference type="Proteomes" id="UP000822688"/>
    </source>
</evidence>
<gene>
    <name evidence="2" type="ORF">KC19_3G013400</name>
</gene>
<protein>
    <submittedName>
        <fullName evidence="2">Uncharacterized protein</fullName>
    </submittedName>
</protein>
<accession>A0A8T0IEP3</accession>
<sequence>MPGFRCPGPTITAPSGNYSFLHDSQTPAGKESTWDRPVDLNYEHLPPVEAMPFDPNLHKACRPPHFHSEWMKGKGGSASNAFFGSGIPPPGLCPSPHGKDCNDYDEELAVMVDDFIESGSSSLLDGNDSDGGPPSIVKICNTLQTLTSSYGGIEGELLNAVWKLVLAIDFDTDLICNLEGADCRGGCIKRLVACRLRDAGYDAAVCKSKWEGSGHVLQGTVQMGEYEYIDVKVCCNQSVERLIVDVDFQDQFVLARATPNHLSALKLLPIVFVGTTKRLEQILQIMSESVKLSLKQNSMPLPPWRTLNFYHSKWLSSDHERIVDNSSRGRTSLTLKGRLPSMPEIRQCDVQLRRVKDSLLSEANGSSLNILARGRSSRPHSKSRGKRSIIY</sequence>
<organism evidence="2 3">
    <name type="scientific">Ceratodon purpureus</name>
    <name type="common">Fire moss</name>
    <name type="synonym">Dicranum purpureum</name>
    <dbReference type="NCBI Taxonomy" id="3225"/>
    <lineage>
        <taxon>Eukaryota</taxon>
        <taxon>Viridiplantae</taxon>
        <taxon>Streptophyta</taxon>
        <taxon>Embryophyta</taxon>
        <taxon>Bryophyta</taxon>
        <taxon>Bryophytina</taxon>
        <taxon>Bryopsida</taxon>
        <taxon>Dicranidae</taxon>
        <taxon>Pseudoditrichales</taxon>
        <taxon>Ditrichaceae</taxon>
        <taxon>Ceratodon</taxon>
    </lineage>
</organism>
<reference evidence="2" key="1">
    <citation type="submission" date="2020-06" db="EMBL/GenBank/DDBJ databases">
        <title>WGS assembly of Ceratodon purpureus strain R40.</title>
        <authorList>
            <person name="Carey S.B."/>
            <person name="Jenkins J."/>
            <person name="Shu S."/>
            <person name="Lovell J.T."/>
            <person name="Sreedasyam A."/>
            <person name="Maumus F."/>
            <person name="Tiley G.P."/>
            <person name="Fernandez-Pozo N."/>
            <person name="Barry K."/>
            <person name="Chen C."/>
            <person name="Wang M."/>
            <person name="Lipzen A."/>
            <person name="Daum C."/>
            <person name="Saski C.A."/>
            <person name="Payton A.C."/>
            <person name="Mcbreen J.C."/>
            <person name="Conrad R.E."/>
            <person name="Kollar L.M."/>
            <person name="Olsson S."/>
            <person name="Huttunen S."/>
            <person name="Landis J.B."/>
            <person name="Wickett N.J."/>
            <person name="Johnson M.G."/>
            <person name="Rensing S.A."/>
            <person name="Grimwood J."/>
            <person name="Schmutz J."/>
            <person name="Mcdaniel S.F."/>
        </authorList>
    </citation>
    <scope>NUCLEOTIDE SEQUENCE</scope>
    <source>
        <strain evidence="2">R40</strain>
    </source>
</reference>
<name>A0A8T0IEP3_CERPU</name>
<evidence type="ECO:0000313" key="2">
    <source>
        <dbReference type="EMBL" id="KAG0581832.1"/>
    </source>
</evidence>
<evidence type="ECO:0000256" key="1">
    <source>
        <dbReference type="SAM" id="MobiDB-lite"/>
    </source>
</evidence>
<feature type="region of interest" description="Disordered" evidence="1">
    <location>
        <begin position="371"/>
        <end position="391"/>
    </location>
</feature>
<keyword evidence="3" id="KW-1185">Reference proteome</keyword>
<dbReference type="AlphaFoldDB" id="A0A8T0IEP3"/>
<dbReference type="PANTHER" id="PTHR31579">
    <property type="entry name" value="OS03G0796600 PROTEIN"/>
    <property type="match status" value="1"/>
</dbReference>
<dbReference type="InterPro" id="IPR006502">
    <property type="entry name" value="PDDEXK-like"/>
</dbReference>